<protein>
    <submittedName>
        <fullName evidence="2">Divalent-cation tolerance protein CutA</fullName>
    </submittedName>
</protein>
<proteinExistence type="inferred from homology"/>
<dbReference type="EMBL" id="JACXLC010000001">
    <property type="protein sequence ID" value="MBD2843174.1"/>
    <property type="molecule type" value="Genomic_DNA"/>
</dbReference>
<dbReference type="PANTHER" id="PTHR23419">
    <property type="entry name" value="DIVALENT CATION TOLERANCE CUTA-RELATED"/>
    <property type="match status" value="1"/>
</dbReference>
<dbReference type="RefSeq" id="WP_190788565.1">
    <property type="nucleotide sequence ID" value="NZ_JACXLC010000001.1"/>
</dbReference>
<organism evidence="2 3">
    <name type="scientific">Erythrobacter rubeus</name>
    <dbReference type="NCBI Taxonomy" id="2760803"/>
    <lineage>
        <taxon>Bacteria</taxon>
        <taxon>Pseudomonadati</taxon>
        <taxon>Pseudomonadota</taxon>
        <taxon>Alphaproteobacteria</taxon>
        <taxon>Sphingomonadales</taxon>
        <taxon>Erythrobacteraceae</taxon>
        <taxon>Erythrobacter/Porphyrobacter group</taxon>
        <taxon>Erythrobacter</taxon>
    </lineage>
</organism>
<evidence type="ECO:0000256" key="1">
    <source>
        <dbReference type="ARBA" id="ARBA00010169"/>
    </source>
</evidence>
<gene>
    <name evidence="2" type="ORF">IB285_13010</name>
</gene>
<dbReference type="Pfam" id="PF03091">
    <property type="entry name" value="CutA1"/>
    <property type="match status" value="1"/>
</dbReference>
<name>A0ABR8KQZ8_9SPHN</name>
<dbReference type="InterPro" id="IPR011322">
    <property type="entry name" value="N-reg_PII-like_a/b"/>
</dbReference>
<comment type="similarity">
    <text evidence="1">Belongs to the CutA family.</text>
</comment>
<sequence length="111" mass="12367">MRNTGAALVWCPFPDRETARATAARLLDESLIACANIVGEIESIFEWEGERSSGTEIAVLLKTTSERLEEVVSRLGELHPYDTPAIVGWCCDQAYPATLDWLMLQTRPTLQ</sequence>
<evidence type="ECO:0000313" key="3">
    <source>
        <dbReference type="Proteomes" id="UP000635384"/>
    </source>
</evidence>
<keyword evidence="3" id="KW-1185">Reference proteome</keyword>
<dbReference type="Proteomes" id="UP000635384">
    <property type="component" value="Unassembled WGS sequence"/>
</dbReference>
<dbReference type="Gene3D" id="3.30.70.120">
    <property type="match status" value="1"/>
</dbReference>
<reference evidence="2 3" key="1">
    <citation type="submission" date="2020-09" db="EMBL/GenBank/DDBJ databases">
        <authorList>
            <person name="Yoon J.-W."/>
        </authorList>
    </citation>
    <scope>NUCLEOTIDE SEQUENCE [LARGE SCALE GENOMIC DNA]</scope>
    <source>
        <strain evidence="2 3">KMU-140</strain>
    </source>
</reference>
<dbReference type="InterPro" id="IPR004323">
    <property type="entry name" value="Ion_tolerance_CutA"/>
</dbReference>
<comment type="caution">
    <text evidence="2">The sequence shown here is derived from an EMBL/GenBank/DDBJ whole genome shotgun (WGS) entry which is preliminary data.</text>
</comment>
<dbReference type="PANTHER" id="PTHR23419:SF8">
    <property type="entry name" value="FI09726P"/>
    <property type="match status" value="1"/>
</dbReference>
<accession>A0ABR8KQZ8</accession>
<dbReference type="InterPro" id="IPR015867">
    <property type="entry name" value="N-reg_PII/ATP_PRibTrfase_C"/>
</dbReference>
<evidence type="ECO:0000313" key="2">
    <source>
        <dbReference type="EMBL" id="MBD2843174.1"/>
    </source>
</evidence>
<dbReference type="SUPFAM" id="SSF54913">
    <property type="entry name" value="GlnB-like"/>
    <property type="match status" value="1"/>
</dbReference>